<evidence type="ECO:0000259" key="2">
    <source>
        <dbReference type="Pfam" id="PF02214"/>
    </source>
</evidence>
<dbReference type="InterPro" id="IPR003131">
    <property type="entry name" value="T1-type_BTB"/>
</dbReference>
<gene>
    <name evidence="3" type="ORF">WR25_04878</name>
</gene>
<dbReference type="EMBL" id="LIAE01007323">
    <property type="protein sequence ID" value="PAV80040.1"/>
    <property type="molecule type" value="Genomic_DNA"/>
</dbReference>
<dbReference type="InterPro" id="IPR011333">
    <property type="entry name" value="SKP1/BTB/POZ_sf"/>
</dbReference>
<evidence type="ECO:0000256" key="1">
    <source>
        <dbReference type="SAM" id="MobiDB-lite"/>
    </source>
</evidence>
<accession>A0A2A2L1L1</accession>
<dbReference type="Proteomes" id="UP000218231">
    <property type="component" value="Unassembled WGS sequence"/>
</dbReference>
<feature type="domain" description="Potassium channel tetramerisation-type BTB" evidence="2">
    <location>
        <begin position="39"/>
        <end position="76"/>
    </location>
</feature>
<dbReference type="OrthoDB" id="2333377at2759"/>
<dbReference type="Pfam" id="PF02214">
    <property type="entry name" value="BTB_2"/>
    <property type="match status" value="1"/>
</dbReference>
<dbReference type="Gene3D" id="3.30.710.10">
    <property type="entry name" value="Potassium Channel Kv1.1, Chain A"/>
    <property type="match status" value="1"/>
</dbReference>
<keyword evidence="4" id="KW-1185">Reference proteome</keyword>
<dbReference type="AlphaFoldDB" id="A0A2A2L1L1"/>
<protein>
    <recommendedName>
        <fullName evidence="2">Potassium channel tetramerisation-type BTB domain-containing protein</fullName>
    </recommendedName>
</protein>
<dbReference type="SUPFAM" id="SSF54695">
    <property type="entry name" value="POZ domain"/>
    <property type="match status" value="1"/>
</dbReference>
<reference evidence="3 4" key="1">
    <citation type="journal article" date="2017" name="Curr. Biol.">
        <title>Genome architecture and evolution of a unichromosomal asexual nematode.</title>
        <authorList>
            <person name="Fradin H."/>
            <person name="Zegar C."/>
            <person name="Gutwein M."/>
            <person name="Lucas J."/>
            <person name="Kovtun M."/>
            <person name="Corcoran D."/>
            <person name="Baugh L.R."/>
            <person name="Kiontke K."/>
            <person name="Gunsalus K."/>
            <person name="Fitch D.H."/>
            <person name="Piano F."/>
        </authorList>
    </citation>
    <scope>NUCLEOTIDE SEQUENCE [LARGE SCALE GENOMIC DNA]</scope>
    <source>
        <strain evidence="3">PF1309</strain>
    </source>
</reference>
<organism evidence="3 4">
    <name type="scientific">Diploscapter pachys</name>
    <dbReference type="NCBI Taxonomy" id="2018661"/>
    <lineage>
        <taxon>Eukaryota</taxon>
        <taxon>Metazoa</taxon>
        <taxon>Ecdysozoa</taxon>
        <taxon>Nematoda</taxon>
        <taxon>Chromadorea</taxon>
        <taxon>Rhabditida</taxon>
        <taxon>Rhabditina</taxon>
        <taxon>Rhabditomorpha</taxon>
        <taxon>Rhabditoidea</taxon>
        <taxon>Rhabditidae</taxon>
        <taxon>Diploscapter</taxon>
    </lineage>
</organism>
<dbReference type="PANTHER" id="PTHR11145:SF8">
    <property type="entry name" value="RE57120P"/>
    <property type="match status" value="1"/>
</dbReference>
<comment type="caution">
    <text evidence="3">The sequence shown here is derived from an EMBL/GenBank/DDBJ whole genome shotgun (WGS) entry which is preliminary data.</text>
</comment>
<dbReference type="STRING" id="2018661.A0A2A2L1L1"/>
<feature type="region of interest" description="Disordered" evidence="1">
    <location>
        <begin position="1"/>
        <end position="35"/>
    </location>
</feature>
<name>A0A2A2L1L1_9BILA</name>
<dbReference type="PANTHER" id="PTHR11145">
    <property type="entry name" value="BTB/POZ DOMAIN-CONTAINING ADAPTER FOR CUL3-MEDIATED RHOA DEGRADATION PROTEIN FAMILY MEMBER"/>
    <property type="match status" value="1"/>
</dbReference>
<evidence type="ECO:0000313" key="3">
    <source>
        <dbReference type="EMBL" id="PAV80040.1"/>
    </source>
</evidence>
<evidence type="ECO:0000313" key="4">
    <source>
        <dbReference type="Proteomes" id="UP000218231"/>
    </source>
</evidence>
<dbReference type="InterPro" id="IPR045068">
    <property type="entry name" value="BACURD1-3"/>
</dbReference>
<proteinExistence type="predicted"/>
<feature type="compositionally biased region" description="Basic and acidic residues" evidence="1">
    <location>
        <begin position="21"/>
        <end position="30"/>
    </location>
</feature>
<sequence>MSGETSAVNYRHNPRCSRTNTNEKEGEETNGKSPDQYMKLNVGGALFQTTLATLTKQDTMLRAMFSGRMDDLISECELWLNSHGQRNIDSEPSYVCYIPTVHTKAEYERLIFSSHKPAIKLLINRHNNKYSYTSQSDDNILKNLELFDRLAMKFHDRILFIKDVGSDSSEVCQWKFYGKGVARTEVCCTSIVYCTDKKQTKVEFPEARIYDDAMSILRYEDRGVCRRCGGSTCSPPGAQTPGTPPGEQ</sequence>
<dbReference type="GO" id="GO:0051260">
    <property type="term" value="P:protein homooligomerization"/>
    <property type="evidence" value="ECO:0007669"/>
    <property type="project" value="InterPro"/>
</dbReference>